<dbReference type="Gene3D" id="3.10.129.10">
    <property type="entry name" value="Hotdog Thioesterase"/>
    <property type="match status" value="1"/>
</dbReference>
<dbReference type="SUPFAM" id="SSF54637">
    <property type="entry name" value="Thioesterase/thiol ester dehydrase-isomerase"/>
    <property type="match status" value="1"/>
</dbReference>
<dbReference type="EMBL" id="AP023322">
    <property type="protein sequence ID" value="BCI64138.1"/>
    <property type="molecule type" value="Genomic_DNA"/>
</dbReference>
<evidence type="ECO:0000256" key="2">
    <source>
        <dbReference type="ARBA" id="ARBA00022801"/>
    </source>
</evidence>
<sequence>METPKFRHIVPLQIRFNDIDALGHLNNSVYFSFYDLGKASYFETVKGKEIDWKDADIVIANIHADFFSPVFFKDTIAVQTTVAEIGNKSMRVLQQIINTQTNEIKAECSTIMVGFDVKLSTAKEISENWRKCISQYEGRDLSRK</sequence>
<name>A0A7G1I164_9BACT</name>
<dbReference type="InterPro" id="IPR029069">
    <property type="entry name" value="HotDog_dom_sf"/>
</dbReference>
<comment type="similarity">
    <text evidence="1">Belongs to the 4-hydroxybenzoyl-CoA thioesterase family.</text>
</comment>
<evidence type="ECO:0000313" key="3">
    <source>
        <dbReference type="EMBL" id="BCI64138.1"/>
    </source>
</evidence>
<evidence type="ECO:0000313" key="4">
    <source>
        <dbReference type="Proteomes" id="UP000594042"/>
    </source>
</evidence>
<dbReference type="InterPro" id="IPR050563">
    <property type="entry name" value="4-hydroxybenzoyl-CoA_TE"/>
</dbReference>
<keyword evidence="4" id="KW-1185">Reference proteome</keyword>
<dbReference type="CDD" id="cd00586">
    <property type="entry name" value="4HBT"/>
    <property type="match status" value="1"/>
</dbReference>
<dbReference type="AlphaFoldDB" id="A0A7G1I164"/>
<evidence type="ECO:0000256" key="1">
    <source>
        <dbReference type="ARBA" id="ARBA00005953"/>
    </source>
</evidence>
<proteinExistence type="inferred from homology"/>
<reference evidence="4" key="1">
    <citation type="submission" date="2020-07" db="EMBL/GenBank/DDBJ databases">
        <title>Complete genome sequencing of Coprobacter sp. strain 2CBH44.</title>
        <authorList>
            <person name="Sakamoto M."/>
            <person name="Murakami T."/>
            <person name="Mori H."/>
        </authorList>
    </citation>
    <scope>NUCLEOTIDE SEQUENCE [LARGE SCALE GENOMIC DNA]</scope>
    <source>
        <strain evidence="4">2CBH44</strain>
    </source>
</reference>
<organism evidence="3 4">
    <name type="scientific">Coprobacter secundus subsp. similis</name>
    <dbReference type="NCBI Taxonomy" id="2751153"/>
    <lineage>
        <taxon>Bacteria</taxon>
        <taxon>Pseudomonadati</taxon>
        <taxon>Bacteroidota</taxon>
        <taxon>Bacteroidia</taxon>
        <taxon>Bacteroidales</taxon>
        <taxon>Barnesiellaceae</taxon>
        <taxon>Coprobacter</taxon>
    </lineage>
</organism>
<dbReference type="GO" id="GO:0047617">
    <property type="term" value="F:fatty acyl-CoA hydrolase activity"/>
    <property type="evidence" value="ECO:0007669"/>
    <property type="project" value="TreeGrafter"/>
</dbReference>
<dbReference type="RefSeq" id="WP_021930823.1">
    <property type="nucleotide sequence ID" value="NZ_AP023322.1"/>
</dbReference>
<dbReference type="PANTHER" id="PTHR31793">
    <property type="entry name" value="4-HYDROXYBENZOYL-COA THIOESTERASE FAMILY MEMBER"/>
    <property type="match status" value="1"/>
</dbReference>
<dbReference type="Pfam" id="PF13279">
    <property type="entry name" value="4HBT_2"/>
    <property type="match status" value="1"/>
</dbReference>
<accession>A0A7G1I164</accession>
<protein>
    <submittedName>
        <fullName evidence="3">Acyl-CoA thioester hydrolase</fullName>
    </submittedName>
</protein>
<keyword evidence="2 3" id="KW-0378">Hydrolase</keyword>
<gene>
    <name evidence="3" type="ORF">Cop2CBH44_24910</name>
</gene>
<dbReference type="Proteomes" id="UP000594042">
    <property type="component" value="Chromosome"/>
</dbReference>
<dbReference type="PANTHER" id="PTHR31793:SF27">
    <property type="entry name" value="NOVEL THIOESTERASE SUPERFAMILY DOMAIN AND SAPOSIN A-TYPE DOMAIN CONTAINING PROTEIN (0610012H03RIK)"/>
    <property type="match status" value="1"/>
</dbReference>
<dbReference type="KEGG" id="copr:Cop2CBH44_24910"/>